<accession>A0A484LZF1</accession>
<organism evidence="1 2">
    <name type="scientific">Cuscuta campestris</name>
    <dbReference type="NCBI Taxonomy" id="132261"/>
    <lineage>
        <taxon>Eukaryota</taxon>
        <taxon>Viridiplantae</taxon>
        <taxon>Streptophyta</taxon>
        <taxon>Embryophyta</taxon>
        <taxon>Tracheophyta</taxon>
        <taxon>Spermatophyta</taxon>
        <taxon>Magnoliopsida</taxon>
        <taxon>eudicotyledons</taxon>
        <taxon>Gunneridae</taxon>
        <taxon>Pentapetalae</taxon>
        <taxon>asterids</taxon>
        <taxon>lamiids</taxon>
        <taxon>Solanales</taxon>
        <taxon>Convolvulaceae</taxon>
        <taxon>Cuscuteae</taxon>
        <taxon>Cuscuta</taxon>
        <taxon>Cuscuta subgen. Grammica</taxon>
        <taxon>Cuscuta sect. Cleistogrammica</taxon>
    </lineage>
</organism>
<name>A0A484LZF1_9ASTE</name>
<dbReference type="EMBL" id="OOIL02002239">
    <property type="protein sequence ID" value="VFQ81168.1"/>
    <property type="molecule type" value="Genomic_DNA"/>
</dbReference>
<gene>
    <name evidence="1" type="ORF">CCAM_LOCUS22944</name>
</gene>
<dbReference type="Proteomes" id="UP000595140">
    <property type="component" value="Unassembled WGS sequence"/>
</dbReference>
<proteinExistence type="predicted"/>
<dbReference type="OrthoDB" id="5548448at2759"/>
<evidence type="ECO:0000313" key="1">
    <source>
        <dbReference type="EMBL" id="VFQ81168.1"/>
    </source>
</evidence>
<sequence length="99" mass="11179">MMAQFQAAGGTLRDASIREWVLLEDDDKRHLISFCLCCVFKYASSPEGYVISKNCFNCRAIDEKESVGACLIILVSCHPQATRYMLRADSVLMKLNVIR</sequence>
<protein>
    <submittedName>
        <fullName evidence="1">Uncharacterized protein</fullName>
    </submittedName>
</protein>
<dbReference type="AlphaFoldDB" id="A0A484LZF1"/>
<keyword evidence="2" id="KW-1185">Reference proteome</keyword>
<reference evidence="1 2" key="1">
    <citation type="submission" date="2018-04" db="EMBL/GenBank/DDBJ databases">
        <authorList>
            <person name="Vogel A."/>
        </authorList>
    </citation>
    <scope>NUCLEOTIDE SEQUENCE [LARGE SCALE GENOMIC DNA]</scope>
</reference>
<evidence type="ECO:0000313" key="2">
    <source>
        <dbReference type="Proteomes" id="UP000595140"/>
    </source>
</evidence>